<dbReference type="Proteomes" id="UP001152795">
    <property type="component" value="Unassembled WGS sequence"/>
</dbReference>
<dbReference type="SUPFAM" id="SSF47986">
    <property type="entry name" value="DEATH domain"/>
    <property type="match status" value="1"/>
</dbReference>
<dbReference type="AlphaFoldDB" id="A0A6S7FGW0"/>
<keyword evidence="2" id="KW-1185">Reference proteome</keyword>
<dbReference type="Pfam" id="PF00531">
    <property type="entry name" value="Death"/>
    <property type="match status" value="1"/>
</dbReference>
<sequence length="516" mass="59118">MNPDVVTKLIPAYGGVIDIDGFILKIGPGCLAKDTEITLIKHHDRDFAIKSLLDLGLLEAVPRVVQFLPVGSKFLRPADLTIRFENTVSDCEPFILHGSYRHDYQRIVWELVTNGIKVNNVERVVNAKINGFSFYSLISARGVMTLPRILSHLNRSFTCRAYPLYRRLSTTDPLEISVVIFSEFVGENKEEDIQQLKDLLDQGYVKGERGVLKRVHTNRRLGISLHFPGVENVPFWFDIDEPQLDSVGFVIDHFHEVSVKSPARGKVKISEVDRKDENESLWSMHVREMEEKFRVEETKVIDSASNPEPKVVYSDTKLTKGEITRMSCGVGFDWDSLGGLMDIPYSDREEIRVDNLNYPGISSKAKKAFELLNDNPFFDRHILVKYFKELGRHDLEEKMLPVDQDGSEEVKPPPTPPALTEEDLLRTRLSAREMSRLGRCIGQWEQLAGLMNIPRADIDELRYSLIYQDNRAQAEKILSIFNNMEGFSREKLARCLEEIQRLDLVQPVKTGEWRNL</sequence>
<comment type="caution">
    <text evidence="1">The sequence shown here is derived from an EMBL/GenBank/DDBJ whole genome shotgun (WGS) entry which is preliminary data.</text>
</comment>
<dbReference type="Gene3D" id="1.10.533.10">
    <property type="entry name" value="Death Domain, Fas"/>
    <property type="match status" value="1"/>
</dbReference>
<proteinExistence type="predicted"/>
<organism evidence="1 2">
    <name type="scientific">Paramuricea clavata</name>
    <name type="common">Red gorgonian</name>
    <name type="synonym">Violescent sea-whip</name>
    <dbReference type="NCBI Taxonomy" id="317549"/>
    <lineage>
        <taxon>Eukaryota</taxon>
        <taxon>Metazoa</taxon>
        <taxon>Cnidaria</taxon>
        <taxon>Anthozoa</taxon>
        <taxon>Octocorallia</taxon>
        <taxon>Malacalcyonacea</taxon>
        <taxon>Plexauridae</taxon>
        <taxon>Paramuricea</taxon>
    </lineage>
</organism>
<accession>A0A6S7FGW0</accession>
<protein>
    <submittedName>
        <fullName evidence="1">---NA</fullName>
    </submittedName>
</protein>
<dbReference type="CDD" id="cd01670">
    <property type="entry name" value="Death"/>
    <property type="match status" value="1"/>
</dbReference>
<dbReference type="EMBL" id="CACRXK020000138">
    <property type="protein sequence ID" value="CAB3978744.1"/>
    <property type="molecule type" value="Genomic_DNA"/>
</dbReference>
<evidence type="ECO:0000313" key="1">
    <source>
        <dbReference type="EMBL" id="CAB3978744.1"/>
    </source>
</evidence>
<gene>
    <name evidence="1" type="ORF">PACLA_8A022676</name>
</gene>
<evidence type="ECO:0000313" key="2">
    <source>
        <dbReference type="Proteomes" id="UP001152795"/>
    </source>
</evidence>
<dbReference type="GO" id="GO:0007165">
    <property type="term" value="P:signal transduction"/>
    <property type="evidence" value="ECO:0007669"/>
    <property type="project" value="InterPro"/>
</dbReference>
<reference evidence="1" key="1">
    <citation type="submission" date="2020-04" db="EMBL/GenBank/DDBJ databases">
        <authorList>
            <person name="Alioto T."/>
            <person name="Alioto T."/>
            <person name="Gomez Garrido J."/>
        </authorList>
    </citation>
    <scope>NUCLEOTIDE SEQUENCE</scope>
    <source>
        <strain evidence="1">A484AB</strain>
    </source>
</reference>
<dbReference type="InterPro" id="IPR000488">
    <property type="entry name" value="Death_dom"/>
</dbReference>
<dbReference type="PROSITE" id="PS50017">
    <property type="entry name" value="DEATH_DOMAIN"/>
    <property type="match status" value="1"/>
</dbReference>
<dbReference type="OrthoDB" id="5988037at2759"/>
<dbReference type="Gene3D" id="2.60.220.30">
    <property type="match status" value="1"/>
</dbReference>
<dbReference type="InterPro" id="IPR011029">
    <property type="entry name" value="DEATH-like_dom_sf"/>
</dbReference>
<name>A0A6S7FGW0_PARCT</name>